<evidence type="ECO:0000259" key="5">
    <source>
        <dbReference type="Pfam" id="PF13609"/>
    </source>
</evidence>
<organism evidence="6 7">
    <name type="scientific">Vibrio ezurae NBRC 102218</name>
    <dbReference type="NCBI Taxonomy" id="1219080"/>
    <lineage>
        <taxon>Bacteria</taxon>
        <taxon>Pseudomonadati</taxon>
        <taxon>Pseudomonadota</taxon>
        <taxon>Gammaproteobacteria</taxon>
        <taxon>Vibrionales</taxon>
        <taxon>Vibrionaceae</taxon>
        <taxon>Vibrio</taxon>
    </lineage>
</organism>
<name>U3B4F8_9VIBR</name>
<dbReference type="PANTHER" id="PTHR34501">
    <property type="entry name" value="PROTEIN YDDL-RELATED"/>
    <property type="match status" value="1"/>
</dbReference>
<comment type="caution">
    <text evidence="6">The sequence shown here is derived from an EMBL/GenBank/DDBJ whole genome shotgun (WGS) entry which is preliminary data.</text>
</comment>
<dbReference type="OrthoDB" id="8173690at2"/>
<dbReference type="eggNOG" id="COG3203">
    <property type="taxonomic scope" value="Bacteria"/>
</dbReference>
<sequence length="351" mass="37235">MKVCNKTAIAIALTGLLASGSALANTESSQVGVISDFNVQAYGVAAISLVNYNVGDNRDASTGFAVENESRIGFRASKDMFDNFLITMQIESGYVDNTDWGHGGVSGGVLGFRDTFLGASGDWGNLRVGRVLTPLYEIVDWPFSNPGLGATFDWGGISGHYDRQSNQVRFDSANYGGFTFAASVGRDDNDNGGGSATRDAYFYSGNAKYSFSTVTLMGAAEAATRANLDETSAYIVGFEAGLPAGFGIAAAFKHEEVDNKADTTKGKQTQDSISVIGQWWNGPLGIKAGYAANFDSETDGTKQDDANSIASVQVMGVINGFVPYVRVAARSDFTAEKDTDIVTRFGLEYGF</sequence>
<reference evidence="6 7" key="1">
    <citation type="submission" date="2013-09" db="EMBL/GenBank/DDBJ databases">
        <title>Whole genome shotgun sequence of Vibrio ezurae NBRC 102218.</title>
        <authorList>
            <person name="Yoshida I."/>
            <person name="Hosoyama A."/>
            <person name="Numata M."/>
            <person name="Hashimoto M."/>
            <person name="Hosoyama Y."/>
            <person name="Tsuchikane K."/>
            <person name="Noguchi M."/>
            <person name="Hirakata S."/>
            <person name="Ichikawa N."/>
            <person name="Ohji S."/>
            <person name="Yamazoe A."/>
            <person name="Fujita N."/>
        </authorList>
    </citation>
    <scope>NUCLEOTIDE SEQUENCE [LARGE SCALE GENOMIC DNA]</scope>
    <source>
        <strain evidence="6 7">NBRC 102218</strain>
    </source>
</reference>
<evidence type="ECO:0000256" key="1">
    <source>
        <dbReference type="ARBA" id="ARBA00004571"/>
    </source>
</evidence>
<evidence type="ECO:0000313" key="7">
    <source>
        <dbReference type="Proteomes" id="UP000016562"/>
    </source>
</evidence>
<dbReference type="PANTHER" id="PTHR34501:SF2">
    <property type="entry name" value="OUTER MEMBRANE PORIN F-RELATED"/>
    <property type="match status" value="1"/>
</dbReference>
<dbReference type="EMBL" id="BATM01000033">
    <property type="protein sequence ID" value="GAD80312.1"/>
    <property type="molecule type" value="Genomic_DNA"/>
</dbReference>
<dbReference type="Proteomes" id="UP000016562">
    <property type="component" value="Unassembled WGS sequence"/>
</dbReference>
<dbReference type="GO" id="GO:0015288">
    <property type="term" value="F:porin activity"/>
    <property type="evidence" value="ECO:0007669"/>
    <property type="project" value="InterPro"/>
</dbReference>
<evidence type="ECO:0000256" key="2">
    <source>
        <dbReference type="ARBA" id="ARBA00022729"/>
    </source>
</evidence>
<dbReference type="STRING" id="1219080.VEZ01S_33_00140"/>
<gene>
    <name evidence="6" type="ORF">VEZ01S_33_00140</name>
</gene>
<evidence type="ECO:0000313" key="6">
    <source>
        <dbReference type="EMBL" id="GAD80312.1"/>
    </source>
</evidence>
<dbReference type="CDD" id="cd00342">
    <property type="entry name" value="gram_neg_porins"/>
    <property type="match status" value="1"/>
</dbReference>
<evidence type="ECO:0000256" key="4">
    <source>
        <dbReference type="SAM" id="SignalP"/>
    </source>
</evidence>
<dbReference type="InterPro" id="IPR033900">
    <property type="entry name" value="Gram_neg_porin_domain"/>
</dbReference>
<dbReference type="Pfam" id="PF13609">
    <property type="entry name" value="Porin_4"/>
    <property type="match status" value="1"/>
</dbReference>
<protein>
    <recommendedName>
        <fullName evidence="5">Porin domain-containing protein</fullName>
    </recommendedName>
</protein>
<dbReference type="Gene3D" id="2.40.160.10">
    <property type="entry name" value="Porin"/>
    <property type="match status" value="1"/>
</dbReference>
<keyword evidence="3" id="KW-0472">Membrane</keyword>
<dbReference type="InterPro" id="IPR050298">
    <property type="entry name" value="Gram-neg_bact_OMP"/>
</dbReference>
<keyword evidence="7" id="KW-1185">Reference proteome</keyword>
<dbReference type="InterPro" id="IPR023614">
    <property type="entry name" value="Porin_dom_sf"/>
</dbReference>
<dbReference type="AlphaFoldDB" id="U3B4F8"/>
<proteinExistence type="predicted"/>
<feature type="domain" description="Porin" evidence="5">
    <location>
        <begin position="12"/>
        <end position="307"/>
    </location>
</feature>
<feature type="chain" id="PRO_5004640009" description="Porin domain-containing protein" evidence="4">
    <location>
        <begin position="25"/>
        <end position="351"/>
    </location>
</feature>
<evidence type="ECO:0000256" key="3">
    <source>
        <dbReference type="ARBA" id="ARBA00023136"/>
    </source>
</evidence>
<feature type="signal peptide" evidence="4">
    <location>
        <begin position="1"/>
        <end position="24"/>
    </location>
</feature>
<dbReference type="RefSeq" id="WP_021714020.1">
    <property type="nucleotide sequence ID" value="NZ_BATM01000033.1"/>
</dbReference>
<dbReference type="GO" id="GO:0009279">
    <property type="term" value="C:cell outer membrane"/>
    <property type="evidence" value="ECO:0007669"/>
    <property type="project" value="UniProtKB-SubCell"/>
</dbReference>
<dbReference type="SUPFAM" id="SSF56935">
    <property type="entry name" value="Porins"/>
    <property type="match status" value="1"/>
</dbReference>
<keyword evidence="2 4" id="KW-0732">Signal</keyword>
<comment type="subcellular location">
    <subcellularLocation>
        <location evidence="1">Cell outer membrane</location>
        <topology evidence="1">Multi-pass membrane protein</topology>
    </subcellularLocation>
</comment>
<accession>U3B4F8</accession>